<comment type="caution">
    <text evidence="1">The sequence shown here is derived from an EMBL/GenBank/DDBJ whole genome shotgun (WGS) entry which is preliminary data.</text>
</comment>
<sequence length="204" mass="22391">MILSNSITCKKIYHHSREREREREGMAMKNCFQVSSVSTTRAGVCHPFAPVEKLQLPTSKGLNTSNLLLSSPSSSFPPSLRSRCQESRIVCKAREAVDAVQVATDASWDAVIGGDTPVLVEFWAPWCGPCKMIAPVIEELAQEYAGKIACYKVNTDDCPSIATKYGIRSIPTVLFFKKGEKKESVIGAVPKTTLSSSIEKYIDV</sequence>
<proteinExistence type="predicted"/>
<evidence type="ECO:0000313" key="1">
    <source>
        <dbReference type="EMBL" id="KAI9399277.1"/>
    </source>
</evidence>
<accession>A0ACC0TCJ1</accession>
<gene>
    <name evidence="1" type="ORF">POPTR_002G073000v4</name>
</gene>
<protein>
    <submittedName>
        <fullName evidence="1">Uncharacterized protein</fullName>
    </submittedName>
</protein>
<reference evidence="1 2" key="1">
    <citation type="journal article" date="2006" name="Science">
        <title>The genome of black cottonwood, Populus trichocarpa (Torr. &amp; Gray).</title>
        <authorList>
            <person name="Tuskan G.A."/>
            <person name="Difazio S."/>
            <person name="Jansson S."/>
            <person name="Bohlmann J."/>
            <person name="Grigoriev I."/>
            <person name="Hellsten U."/>
            <person name="Putnam N."/>
            <person name="Ralph S."/>
            <person name="Rombauts S."/>
            <person name="Salamov A."/>
            <person name="Schein J."/>
            <person name="Sterck L."/>
            <person name="Aerts A."/>
            <person name="Bhalerao R.R."/>
            <person name="Bhalerao R.P."/>
            <person name="Blaudez D."/>
            <person name="Boerjan W."/>
            <person name="Brun A."/>
            <person name="Brunner A."/>
            <person name="Busov V."/>
            <person name="Campbell M."/>
            <person name="Carlson J."/>
            <person name="Chalot M."/>
            <person name="Chapman J."/>
            <person name="Chen G.L."/>
            <person name="Cooper D."/>
            <person name="Coutinho P.M."/>
            <person name="Couturier J."/>
            <person name="Covert S."/>
            <person name="Cronk Q."/>
            <person name="Cunningham R."/>
            <person name="Davis J."/>
            <person name="Degroeve S."/>
            <person name="Dejardin A."/>
            <person name="Depamphilis C."/>
            <person name="Detter J."/>
            <person name="Dirks B."/>
            <person name="Dubchak I."/>
            <person name="Duplessis S."/>
            <person name="Ehlting J."/>
            <person name="Ellis B."/>
            <person name="Gendler K."/>
            <person name="Goodstein D."/>
            <person name="Gribskov M."/>
            <person name="Grimwood J."/>
            <person name="Groover A."/>
            <person name="Gunter L."/>
            <person name="Hamberger B."/>
            <person name="Heinze B."/>
            <person name="Helariutta Y."/>
            <person name="Henrissat B."/>
            <person name="Holligan D."/>
            <person name="Holt R."/>
            <person name="Huang W."/>
            <person name="Islam-Faridi N."/>
            <person name="Jones S."/>
            <person name="Jones-Rhoades M."/>
            <person name="Jorgensen R."/>
            <person name="Joshi C."/>
            <person name="Kangasjarvi J."/>
            <person name="Karlsson J."/>
            <person name="Kelleher C."/>
            <person name="Kirkpatrick R."/>
            <person name="Kirst M."/>
            <person name="Kohler A."/>
            <person name="Kalluri U."/>
            <person name="Larimer F."/>
            <person name="Leebens-Mack J."/>
            <person name="Leple J.C."/>
            <person name="Locascio P."/>
            <person name="Lou Y."/>
            <person name="Lucas S."/>
            <person name="Martin F."/>
            <person name="Montanini B."/>
            <person name="Napoli C."/>
            <person name="Nelson D.R."/>
            <person name="Nelson C."/>
            <person name="Nieminen K."/>
            <person name="Nilsson O."/>
            <person name="Pereda V."/>
            <person name="Peter G."/>
            <person name="Philippe R."/>
            <person name="Pilate G."/>
            <person name="Poliakov A."/>
            <person name="Razumovskaya J."/>
            <person name="Richardson P."/>
            <person name="Rinaldi C."/>
            <person name="Ritland K."/>
            <person name="Rouze P."/>
            <person name="Ryaboy D."/>
            <person name="Schmutz J."/>
            <person name="Schrader J."/>
            <person name="Segerman B."/>
            <person name="Shin H."/>
            <person name="Siddiqui A."/>
            <person name="Sterky F."/>
            <person name="Terry A."/>
            <person name="Tsai C.J."/>
            <person name="Uberbacher E."/>
            <person name="Unneberg P."/>
            <person name="Vahala J."/>
            <person name="Wall K."/>
            <person name="Wessler S."/>
            <person name="Yang G."/>
            <person name="Yin T."/>
            <person name="Douglas C."/>
            <person name="Marra M."/>
            <person name="Sandberg G."/>
            <person name="Van de Peer Y."/>
            <person name="Rokhsar D."/>
        </authorList>
    </citation>
    <scope>NUCLEOTIDE SEQUENCE [LARGE SCALE GENOMIC DNA]</scope>
    <source>
        <strain evidence="2">cv. Nisqually</strain>
    </source>
</reference>
<organism evidence="1 2">
    <name type="scientific">Populus trichocarpa</name>
    <name type="common">Western balsam poplar</name>
    <name type="synonym">Populus balsamifera subsp. trichocarpa</name>
    <dbReference type="NCBI Taxonomy" id="3694"/>
    <lineage>
        <taxon>Eukaryota</taxon>
        <taxon>Viridiplantae</taxon>
        <taxon>Streptophyta</taxon>
        <taxon>Embryophyta</taxon>
        <taxon>Tracheophyta</taxon>
        <taxon>Spermatophyta</taxon>
        <taxon>Magnoliopsida</taxon>
        <taxon>eudicotyledons</taxon>
        <taxon>Gunneridae</taxon>
        <taxon>Pentapetalae</taxon>
        <taxon>rosids</taxon>
        <taxon>fabids</taxon>
        <taxon>Malpighiales</taxon>
        <taxon>Salicaceae</taxon>
        <taxon>Saliceae</taxon>
        <taxon>Populus</taxon>
    </lineage>
</organism>
<name>A0ACC0TCJ1_POPTR</name>
<evidence type="ECO:0000313" key="2">
    <source>
        <dbReference type="Proteomes" id="UP000006729"/>
    </source>
</evidence>
<keyword evidence="2" id="KW-1185">Reference proteome</keyword>
<dbReference type="Proteomes" id="UP000006729">
    <property type="component" value="Chromosome 2"/>
</dbReference>
<dbReference type="EMBL" id="CM009291">
    <property type="protein sequence ID" value="KAI9399277.1"/>
    <property type="molecule type" value="Genomic_DNA"/>
</dbReference>